<gene>
    <name evidence="1" type="ORF">ACFSJC_13845</name>
</gene>
<comment type="caution">
    <text evidence="1">The sequence shown here is derived from an EMBL/GenBank/DDBJ whole genome shotgun (WGS) entry which is preliminary data.</text>
</comment>
<accession>A0ABW4YAA9</accession>
<reference evidence="2" key="1">
    <citation type="journal article" date="2019" name="Int. J. Syst. Evol. Microbiol.">
        <title>The Global Catalogue of Microorganisms (GCM) 10K type strain sequencing project: providing services to taxonomists for standard genome sequencing and annotation.</title>
        <authorList>
            <consortium name="The Broad Institute Genomics Platform"/>
            <consortium name="The Broad Institute Genome Sequencing Center for Infectious Disease"/>
            <person name="Wu L."/>
            <person name="Ma J."/>
        </authorList>
    </citation>
    <scope>NUCLEOTIDE SEQUENCE [LARGE SCALE GENOMIC DNA]</scope>
    <source>
        <strain evidence="2">KACC 12597</strain>
    </source>
</reference>
<protein>
    <submittedName>
        <fullName evidence="1">Uncharacterized protein</fullName>
    </submittedName>
</protein>
<proteinExistence type="predicted"/>
<organism evidence="1 2">
    <name type="scientific">Thiorhodococcus fuscus</name>
    <dbReference type="NCBI Taxonomy" id="527200"/>
    <lineage>
        <taxon>Bacteria</taxon>
        <taxon>Pseudomonadati</taxon>
        <taxon>Pseudomonadota</taxon>
        <taxon>Gammaproteobacteria</taxon>
        <taxon>Chromatiales</taxon>
        <taxon>Chromatiaceae</taxon>
        <taxon>Thiorhodococcus</taxon>
    </lineage>
</organism>
<dbReference type="RefSeq" id="WP_386027557.1">
    <property type="nucleotide sequence ID" value="NZ_JBHUHX010000039.1"/>
</dbReference>
<evidence type="ECO:0000313" key="2">
    <source>
        <dbReference type="Proteomes" id="UP001597337"/>
    </source>
</evidence>
<keyword evidence="2" id="KW-1185">Reference proteome</keyword>
<name>A0ABW4YAA9_9GAMM</name>
<dbReference type="EMBL" id="JBHUHX010000039">
    <property type="protein sequence ID" value="MFD2112927.1"/>
    <property type="molecule type" value="Genomic_DNA"/>
</dbReference>
<sequence>MSSNEELAMMLASARSEVAPESIPSVQSLAFTPNLSVGFMPAFRHQGSGEVRLCQFSDGSISTVHLIDFLPEDWVMERDSEGRPLALVGAIEAGFLRGADFWSLGDLLHPRLDG</sequence>
<evidence type="ECO:0000313" key="1">
    <source>
        <dbReference type="EMBL" id="MFD2112927.1"/>
    </source>
</evidence>
<dbReference type="Proteomes" id="UP001597337">
    <property type="component" value="Unassembled WGS sequence"/>
</dbReference>